<comment type="caution">
    <text evidence="2">The sequence shown here is derived from an EMBL/GenBank/DDBJ whole genome shotgun (WGS) entry which is preliminary data.</text>
</comment>
<evidence type="ECO:0000256" key="1">
    <source>
        <dbReference type="SAM" id="MobiDB-lite"/>
    </source>
</evidence>
<dbReference type="InterPro" id="IPR006740">
    <property type="entry name" value="DUF604"/>
</dbReference>
<evidence type="ECO:0008006" key="4">
    <source>
        <dbReference type="Google" id="ProtNLM"/>
    </source>
</evidence>
<dbReference type="Gene3D" id="3.90.550.50">
    <property type="match status" value="1"/>
</dbReference>
<dbReference type="Proteomes" id="UP000664521">
    <property type="component" value="Unassembled WGS sequence"/>
</dbReference>
<accession>A0A8H3G2A6</accession>
<proteinExistence type="predicted"/>
<dbReference type="AlphaFoldDB" id="A0A8H3G2A6"/>
<sequence length="544" mass="61192">MLLRSGLCAFVSLVSLTSIILIAHLYSTQGAPSADWIPDHIAPHLPAQLRPHGADINKQNCSRRIDWLDRKDRSSPFQYARRDIVVRQSSTAKRTLLTKVNEPLFPDVQQADLSADSSIQLEYCKEPLVLHVPAYSKKPVDASNIIFGIQTTMQRLDDTIEALVRWLPSTRAEGAKLFVIVKESEELEANEGAMKDLELKMRAQDLDVTLVPPFAGDSFSERYFSLVKIMYNHRNDQTQWISLIDDDTFFPSMHSLLETLAKHDPKEQHYIGSLSEDWWSVSVYGLMGFGGAGVFLSIALAEVIDDNYAKCKDESHTTAGDIRVKECIYAHSNVKLTNIPELHQVDFKGDKSGYYESGHLPLSLHHWKDWSTDGADYLLAKMHLVSDICGDCFMQRWQFGKDTILSNGFSVAIYSKGILETIDLDRMEGTWDPGNQVEGSINHGFDHSLGPARRRLGADEKVQYMLLEAVAIDGGVRQTYLHDGKDGQLDTVLELFWTEEEARDKDIEAEKPVGQEKADQSENENLATESEENGKDEQQLQSVG</sequence>
<organism evidence="2 3">
    <name type="scientific">Heterodermia speciosa</name>
    <dbReference type="NCBI Taxonomy" id="116794"/>
    <lineage>
        <taxon>Eukaryota</taxon>
        <taxon>Fungi</taxon>
        <taxon>Dikarya</taxon>
        <taxon>Ascomycota</taxon>
        <taxon>Pezizomycotina</taxon>
        <taxon>Lecanoromycetes</taxon>
        <taxon>OSLEUM clade</taxon>
        <taxon>Lecanoromycetidae</taxon>
        <taxon>Caliciales</taxon>
        <taxon>Physciaceae</taxon>
        <taxon>Heterodermia</taxon>
    </lineage>
</organism>
<feature type="region of interest" description="Disordered" evidence="1">
    <location>
        <begin position="504"/>
        <end position="544"/>
    </location>
</feature>
<evidence type="ECO:0000313" key="3">
    <source>
        <dbReference type="Proteomes" id="UP000664521"/>
    </source>
</evidence>
<dbReference type="EMBL" id="CAJPDS010000094">
    <property type="protein sequence ID" value="CAF9936746.1"/>
    <property type="molecule type" value="Genomic_DNA"/>
</dbReference>
<reference evidence="2" key="1">
    <citation type="submission" date="2021-03" db="EMBL/GenBank/DDBJ databases">
        <authorList>
            <person name="Tagirdzhanova G."/>
        </authorList>
    </citation>
    <scope>NUCLEOTIDE SEQUENCE</scope>
</reference>
<keyword evidence="3" id="KW-1185">Reference proteome</keyword>
<gene>
    <name evidence="2" type="ORF">HETSPECPRED_010443</name>
</gene>
<dbReference type="Pfam" id="PF04646">
    <property type="entry name" value="DUF604"/>
    <property type="match status" value="1"/>
</dbReference>
<dbReference type="PANTHER" id="PTHR10811">
    <property type="entry name" value="FRINGE-RELATED"/>
    <property type="match status" value="1"/>
</dbReference>
<dbReference type="OrthoDB" id="414175at2759"/>
<name>A0A8H3G2A6_9LECA</name>
<evidence type="ECO:0000313" key="2">
    <source>
        <dbReference type="EMBL" id="CAF9936746.1"/>
    </source>
</evidence>
<feature type="compositionally biased region" description="Basic and acidic residues" evidence="1">
    <location>
        <begin position="504"/>
        <end position="520"/>
    </location>
</feature>
<protein>
    <recommendedName>
        <fullName evidence="4">Glycosyltransferase family 31 protein</fullName>
    </recommendedName>
</protein>